<evidence type="ECO:0000313" key="3">
    <source>
        <dbReference type="EMBL" id="MDQ0152581.1"/>
    </source>
</evidence>
<gene>
    <name evidence="3" type="ORF">J2S20_001273</name>
</gene>
<dbReference type="EC" id="3.1.3.7" evidence="3"/>
<comment type="caution">
    <text evidence="3">The sequence shown here is derived from an EMBL/GenBank/DDBJ whole genome shotgun (WGS) entry which is preliminary data.</text>
</comment>
<dbReference type="GO" id="GO:0003676">
    <property type="term" value="F:nucleic acid binding"/>
    <property type="evidence" value="ECO:0007669"/>
    <property type="project" value="InterPro"/>
</dbReference>
<feature type="domain" description="DDH" evidence="1">
    <location>
        <begin position="15"/>
        <end position="154"/>
    </location>
</feature>
<evidence type="ECO:0000259" key="2">
    <source>
        <dbReference type="Pfam" id="PF02272"/>
    </source>
</evidence>
<dbReference type="GO" id="GO:0008441">
    <property type="term" value="F:3'(2'),5'-bisphosphate nucleotidase activity"/>
    <property type="evidence" value="ECO:0007669"/>
    <property type="project" value="UniProtKB-EC"/>
</dbReference>
<dbReference type="Proteomes" id="UP001241537">
    <property type="component" value="Unassembled WGS sequence"/>
</dbReference>
<keyword evidence="3" id="KW-0378">Hydrolase</keyword>
<proteinExistence type="predicted"/>
<dbReference type="Pfam" id="PF01368">
    <property type="entry name" value="DHH"/>
    <property type="match status" value="1"/>
</dbReference>
<evidence type="ECO:0000313" key="4">
    <source>
        <dbReference type="Proteomes" id="UP001241537"/>
    </source>
</evidence>
<organism evidence="3 4">
    <name type="scientific">Moryella indoligenes</name>
    <dbReference type="NCBI Taxonomy" id="371674"/>
    <lineage>
        <taxon>Bacteria</taxon>
        <taxon>Bacillati</taxon>
        <taxon>Bacillota</taxon>
        <taxon>Clostridia</taxon>
        <taxon>Lachnospirales</taxon>
        <taxon>Lachnospiraceae</taxon>
        <taxon>Moryella</taxon>
    </lineage>
</organism>
<feature type="domain" description="DHHA1" evidence="2">
    <location>
        <begin position="217"/>
        <end position="307"/>
    </location>
</feature>
<name>A0AAE3VA63_9FIRM</name>
<keyword evidence="4" id="KW-1185">Reference proteome</keyword>
<dbReference type="InterPro" id="IPR003156">
    <property type="entry name" value="DHHA1_dom"/>
</dbReference>
<sequence>MNTLLLERIAAARSIALFGHVRPDGDCVGSTLALYNYIRSTAPEKRVSICLEQPMAKFAYLEGFQDIVTDPAQGIHAELAIALDVSDHGRLGDFAALFDAAKRSLNIDHHVTNPHFAMETICEPERSSTCELLYTLLPEQEISREIAACLYTGIITDTGVFKYSQTSAETMRIAGVLMETGIPFGDMIDVAYYRKTFVQNRILGRALTKAVSVLDGRLIYAVITLEDKAEYGASSMDLDGIAEQLRLTEGVECSVLCGETEPGEFKLSMRSYEKVNVSEIAACFGGGGHIRAAGCTVRMPAEEIMRAVTEKIRGQLLC</sequence>
<dbReference type="Gene3D" id="3.10.310.30">
    <property type="match status" value="1"/>
</dbReference>
<dbReference type="InterPro" id="IPR001667">
    <property type="entry name" value="DDH_dom"/>
</dbReference>
<dbReference type="EC" id="3.1.13.3" evidence="3"/>
<dbReference type="InterPro" id="IPR038763">
    <property type="entry name" value="DHH_sf"/>
</dbReference>
<dbReference type="Pfam" id="PF02272">
    <property type="entry name" value="DHHA1"/>
    <property type="match status" value="1"/>
</dbReference>
<protein>
    <submittedName>
        <fullName evidence="3">Phosphoesterase RecJ-like protein</fullName>
        <ecNumber evidence="3">3.1.13.3</ecNumber>
        <ecNumber evidence="3">3.1.3.7</ecNumber>
    </submittedName>
</protein>
<dbReference type="SUPFAM" id="SSF64182">
    <property type="entry name" value="DHH phosphoesterases"/>
    <property type="match status" value="1"/>
</dbReference>
<dbReference type="PANTHER" id="PTHR47618">
    <property type="entry name" value="BIFUNCTIONAL OLIGORIBONUCLEASE AND PAP PHOSPHATASE NRNA"/>
    <property type="match status" value="1"/>
</dbReference>
<accession>A0AAE3VA63</accession>
<dbReference type="InterPro" id="IPR051319">
    <property type="entry name" value="Oligoribo/pAp-PDE_c-di-AMP_PDE"/>
</dbReference>
<evidence type="ECO:0000259" key="1">
    <source>
        <dbReference type="Pfam" id="PF01368"/>
    </source>
</evidence>
<dbReference type="EMBL" id="JAUSTO010000006">
    <property type="protein sequence ID" value="MDQ0152581.1"/>
    <property type="molecule type" value="Genomic_DNA"/>
</dbReference>
<dbReference type="PANTHER" id="PTHR47618:SF1">
    <property type="entry name" value="BIFUNCTIONAL OLIGORIBONUCLEASE AND PAP PHOSPHATASE NRNA"/>
    <property type="match status" value="1"/>
</dbReference>
<dbReference type="RefSeq" id="WP_307254302.1">
    <property type="nucleotide sequence ID" value="NZ_JAUSTO010000006.1"/>
</dbReference>
<reference evidence="3" key="1">
    <citation type="submission" date="2023-07" db="EMBL/GenBank/DDBJ databases">
        <title>Genomic Encyclopedia of Type Strains, Phase IV (KMG-IV): sequencing the most valuable type-strain genomes for metagenomic binning, comparative biology and taxonomic classification.</title>
        <authorList>
            <person name="Goeker M."/>
        </authorList>
    </citation>
    <scope>NUCLEOTIDE SEQUENCE</scope>
    <source>
        <strain evidence="3">DSM 19659</strain>
    </source>
</reference>
<dbReference type="AlphaFoldDB" id="A0AAE3VA63"/>
<dbReference type="Gene3D" id="3.90.1640.10">
    <property type="entry name" value="inorganic pyrophosphatase (n-terminal core)"/>
    <property type="match status" value="1"/>
</dbReference>